<evidence type="ECO:0000256" key="11">
    <source>
        <dbReference type="ARBA" id="ARBA00039995"/>
    </source>
</evidence>
<evidence type="ECO:0000256" key="14">
    <source>
        <dbReference type="ARBA" id="ARBA00049409"/>
    </source>
</evidence>
<feature type="domain" description="Alpha-D-phosphohexomutase alpha/beta/alpha" evidence="17">
    <location>
        <begin position="185"/>
        <end position="287"/>
    </location>
</feature>
<dbReference type="InterPro" id="IPR036900">
    <property type="entry name" value="A-D-PHexomutase_C_sf"/>
</dbReference>
<dbReference type="FunFam" id="3.40.120.10:FF:000004">
    <property type="entry name" value="Phosphoglucomutase 5"/>
    <property type="match status" value="1"/>
</dbReference>
<dbReference type="InterPro" id="IPR005846">
    <property type="entry name" value="A-D-PHexomutase_a/b/a-III"/>
</dbReference>
<comment type="caution">
    <text evidence="19">The sequence shown here is derived from an EMBL/GenBank/DDBJ whole genome shotgun (WGS) entry which is preliminary data.</text>
</comment>
<name>A0A9P9FJB6_9HYPO</name>
<comment type="similarity">
    <text evidence="3">Belongs to the phosphohexose mutase family.</text>
</comment>
<evidence type="ECO:0000256" key="1">
    <source>
        <dbReference type="ARBA" id="ARBA00000443"/>
    </source>
</evidence>
<organism evidence="19 20">
    <name type="scientific">Dactylonectria estremocensis</name>
    <dbReference type="NCBI Taxonomy" id="1079267"/>
    <lineage>
        <taxon>Eukaryota</taxon>
        <taxon>Fungi</taxon>
        <taxon>Dikarya</taxon>
        <taxon>Ascomycota</taxon>
        <taxon>Pezizomycotina</taxon>
        <taxon>Sordariomycetes</taxon>
        <taxon>Hypocreomycetidae</taxon>
        <taxon>Hypocreales</taxon>
        <taxon>Nectriaceae</taxon>
        <taxon>Dactylonectria</taxon>
    </lineage>
</organism>
<comment type="catalytic activity">
    <reaction evidence="14">
        <text>O-phospho-L-seryl-[protein] + alpha-D-glucose 1-phosphate = alpha-D-glucose 1,6-bisphosphate + L-seryl-[protein]</text>
        <dbReference type="Rhea" id="RHEA:68748"/>
        <dbReference type="Rhea" id="RHEA-COMP:9863"/>
        <dbReference type="Rhea" id="RHEA-COMP:11604"/>
        <dbReference type="ChEBI" id="CHEBI:29999"/>
        <dbReference type="ChEBI" id="CHEBI:58392"/>
        <dbReference type="ChEBI" id="CHEBI:58601"/>
        <dbReference type="ChEBI" id="CHEBI:83421"/>
    </reaction>
</comment>
<keyword evidence="20" id="KW-1185">Reference proteome</keyword>
<dbReference type="OrthoDB" id="2291at2759"/>
<evidence type="ECO:0000256" key="3">
    <source>
        <dbReference type="ARBA" id="ARBA00010231"/>
    </source>
</evidence>
<sequence length="553" mass="59851">MSVQTVEFKPFQDQKPGTSGLRKKVVVFQQPHYSEAFVTSILLSIPEGVKDSFLVIGGDGRYWNPEVIQLIAKIGAAYGVKKLLIGQHGILSTPAASHVIRLRKATGGILLTASHNAGGPKNDFGIKYNLANGGPAPESVTNKIYEASKTLTSYKIADIPDVDIATVGTQTYGDLEVEVIDSTTDYVDMLKDIFDFGLIKKFFSSHSDFKVLFDGLHGVTGPYGKAIFENELGLTGAIQNCVPSPDFNGGHPDPNLTYAKSLVEAVDKANIPFGAASDGDGDRNMIYGANAFVSPGDSLAIIAHHAQLIPYFKKNGVNGLARSMPTSGAVDLVAKAQGLNCYEVPTGWKFFCALFDAQKLSICGEESFGTGSDHIREKDGLWAVVAWLNIIAGIGDKNPEVTPTIKQIQKDFWTQYGRTFFTRYDYENVDSEGANKVVGELEKLVADPNFIGSTIDGRTVTKAGNFSYTDLDGSVSSNQGLYAGFSSGSRIVVRLSGTGSSGATIRLYIEQHTSDPDTYDLDAQDFLKTEVKFATELLKFKEHVNRDEPDVKT</sequence>
<dbReference type="FunFam" id="3.30.310.50:FF:000002">
    <property type="entry name" value="Phosphoglucomutase 5"/>
    <property type="match status" value="1"/>
</dbReference>
<dbReference type="Pfam" id="PF02880">
    <property type="entry name" value="PGM_PMM_III"/>
    <property type="match status" value="1"/>
</dbReference>
<evidence type="ECO:0000259" key="17">
    <source>
        <dbReference type="Pfam" id="PF02879"/>
    </source>
</evidence>
<protein>
    <recommendedName>
        <fullName evidence="11">Phosphoglucomutase</fullName>
        <ecNumber evidence="4">5.4.2.2</ecNumber>
    </recommendedName>
    <alternativeName>
        <fullName evidence="12">Glucose phosphomutase</fullName>
    </alternativeName>
</protein>
<evidence type="ECO:0000256" key="5">
    <source>
        <dbReference type="ARBA" id="ARBA00022526"/>
    </source>
</evidence>
<comment type="function">
    <text evidence="15">Catalyzes the reversible isomerization of alpha-D-glucose 1-phosphate to alpha-D-glucose 6-phosphate. The mechanism proceeds via the intermediate compound alpha-D-glucose 1,6-bisphosphate. Key enzyme in hexose metabolism. The reverse reaction is an essential step for biosynthesis because glucose 1-phosphate is the starting point for the synthesis of UDP-glucose, which acts as a precursor for the synthesis of oligosaccharides and trehalose.</text>
</comment>
<dbReference type="SUPFAM" id="SSF53738">
    <property type="entry name" value="Phosphoglucomutase, first 3 domains"/>
    <property type="match status" value="3"/>
</dbReference>
<keyword evidence="9" id="KW-0413">Isomerase</keyword>
<dbReference type="CDD" id="cd03085">
    <property type="entry name" value="PGM1"/>
    <property type="match status" value="1"/>
</dbReference>
<dbReference type="PRINTS" id="PR00509">
    <property type="entry name" value="PGMPMM"/>
</dbReference>
<reference evidence="19" key="1">
    <citation type="journal article" date="2021" name="Nat. Commun.">
        <title>Genetic determinants of endophytism in the Arabidopsis root mycobiome.</title>
        <authorList>
            <person name="Mesny F."/>
            <person name="Miyauchi S."/>
            <person name="Thiergart T."/>
            <person name="Pickel B."/>
            <person name="Atanasova L."/>
            <person name="Karlsson M."/>
            <person name="Huettel B."/>
            <person name="Barry K.W."/>
            <person name="Haridas S."/>
            <person name="Chen C."/>
            <person name="Bauer D."/>
            <person name="Andreopoulos W."/>
            <person name="Pangilinan J."/>
            <person name="LaButti K."/>
            <person name="Riley R."/>
            <person name="Lipzen A."/>
            <person name="Clum A."/>
            <person name="Drula E."/>
            <person name="Henrissat B."/>
            <person name="Kohler A."/>
            <person name="Grigoriev I.V."/>
            <person name="Martin F.M."/>
            <person name="Hacquard S."/>
        </authorList>
    </citation>
    <scope>NUCLEOTIDE SEQUENCE</scope>
    <source>
        <strain evidence="19">MPI-CAGE-AT-0021</strain>
    </source>
</reference>
<evidence type="ECO:0000259" key="16">
    <source>
        <dbReference type="Pfam" id="PF02878"/>
    </source>
</evidence>
<dbReference type="EMBL" id="JAGMUU010000001">
    <property type="protein sequence ID" value="KAH7162912.1"/>
    <property type="molecule type" value="Genomic_DNA"/>
</dbReference>
<keyword evidence="6" id="KW-0597">Phosphoprotein</keyword>
<evidence type="ECO:0000256" key="4">
    <source>
        <dbReference type="ARBA" id="ARBA00012728"/>
    </source>
</evidence>
<comment type="catalytic activity">
    <reaction evidence="13">
        <text>alpha-D-glucose 1,6-bisphosphate + L-seryl-[protein] = O-phospho-L-seryl-[protein] + alpha-D-glucose 6-phosphate</text>
        <dbReference type="Rhea" id="RHEA:68752"/>
        <dbReference type="Rhea" id="RHEA-COMP:9863"/>
        <dbReference type="Rhea" id="RHEA-COMP:11604"/>
        <dbReference type="ChEBI" id="CHEBI:29999"/>
        <dbReference type="ChEBI" id="CHEBI:58225"/>
        <dbReference type="ChEBI" id="CHEBI:58392"/>
        <dbReference type="ChEBI" id="CHEBI:83421"/>
    </reaction>
</comment>
<dbReference type="FunFam" id="3.40.120.10:FF:000005">
    <property type="entry name" value="Phosphoglucomutase 5"/>
    <property type="match status" value="1"/>
</dbReference>
<dbReference type="SUPFAM" id="SSF55957">
    <property type="entry name" value="Phosphoglucomutase, C-terminal domain"/>
    <property type="match status" value="1"/>
</dbReference>
<dbReference type="NCBIfam" id="NF005737">
    <property type="entry name" value="PRK07564.1-1"/>
    <property type="match status" value="1"/>
</dbReference>
<dbReference type="InterPro" id="IPR005844">
    <property type="entry name" value="A-D-PHexomutase_a/b/a-I"/>
</dbReference>
<keyword evidence="5" id="KW-0313">Glucose metabolism</keyword>
<feature type="domain" description="Alpha-D-phosphohexomutase alpha/beta/alpha" evidence="16">
    <location>
        <begin position="14"/>
        <end position="154"/>
    </location>
</feature>
<dbReference type="GO" id="GO:0005829">
    <property type="term" value="C:cytosol"/>
    <property type="evidence" value="ECO:0007669"/>
    <property type="project" value="TreeGrafter"/>
</dbReference>
<accession>A0A9P9FJB6</accession>
<comment type="catalytic activity">
    <reaction evidence="1">
        <text>alpha-D-glucose 1-phosphate = alpha-D-glucose 6-phosphate</text>
        <dbReference type="Rhea" id="RHEA:23536"/>
        <dbReference type="ChEBI" id="CHEBI:58225"/>
        <dbReference type="ChEBI" id="CHEBI:58601"/>
        <dbReference type="EC" id="5.4.2.2"/>
    </reaction>
</comment>
<evidence type="ECO:0000256" key="12">
    <source>
        <dbReference type="ARBA" id="ARBA00041398"/>
    </source>
</evidence>
<keyword evidence="8" id="KW-0460">Magnesium</keyword>
<evidence type="ECO:0000313" key="19">
    <source>
        <dbReference type="EMBL" id="KAH7162912.1"/>
    </source>
</evidence>
<dbReference type="EC" id="5.4.2.2" evidence="4"/>
<comment type="cofactor">
    <cofactor evidence="2">
        <name>Mg(2+)</name>
        <dbReference type="ChEBI" id="CHEBI:18420"/>
    </cofactor>
</comment>
<dbReference type="Gene3D" id="3.30.310.50">
    <property type="entry name" value="Alpha-D-phosphohexomutase, C-terminal domain"/>
    <property type="match status" value="1"/>
</dbReference>
<dbReference type="PANTHER" id="PTHR22573:SF2">
    <property type="entry name" value="PHOSPHOGLUCOMUTASE"/>
    <property type="match status" value="1"/>
</dbReference>
<evidence type="ECO:0000256" key="10">
    <source>
        <dbReference type="ARBA" id="ARBA00023277"/>
    </source>
</evidence>
<dbReference type="InterPro" id="IPR005841">
    <property type="entry name" value="Alpha-D-phosphohexomutase_SF"/>
</dbReference>
<dbReference type="Gene3D" id="3.40.120.10">
    <property type="entry name" value="Alpha-D-Glucose-1,6-Bisphosphate, subunit A, domain 3"/>
    <property type="match status" value="3"/>
</dbReference>
<dbReference type="Pfam" id="PF02878">
    <property type="entry name" value="PGM_PMM_I"/>
    <property type="match status" value="1"/>
</dbReference>
<dbReference type="GO" id="GO:0004614">
    <property type="term" value="F:phosphoglucomutase activity"/>
    <property type="evidence" value="ECO:0007669"/>
    <property type="project" value="UniProtKB-EC"/>
</dbReference>
<dbReference type="Proteomes" id="UP000717696">
    <property type="component" value="Unassembled WGS sequence"/>
</dbReference>
<evidence type="ECO:0000259" key="18">
    <source>
        <dbReference type="Pfam" id="PF02880"/>
    </source>
</evidence>
<proteinExistence type="inferred from homology"/>
<keyword evidence="10" id="KW-0119">Carbohydrate metabolism</keyword>
<dbReference type="GO" id="GO:0006006">
    <property type="term" value="P:glucose metabolic process"/>
    <property type="evidence" value="ECO:0007669"/>
    <property type="project" value="UniProtKB-KW"/>
</dbReference>
<dbReference type="AlphaFoldDB" id="A0A9P9FJB6"/>
<dbReference type="InterPro" id="IPR016055">
    <property type="entry name" value="A-D-PHexomutase_a/b/a-I/II/III"/>
</dbReference>
<dbReference type="GO" id="GO:0046872">
    <property type="term" value="F:metal ion binding"/>
    <property type="evidence" value="ECO:0007669"/>
    <property type="project" value="UniProtKB-KW"/>
</dbReference>
<dbReference type="Pfam" id="PF24947">
    <property type="entry name" value="PGM1_C_vert_fung"/>
    <property type="match status" value="1"/>
</dbReference>
<evidence type="ECO:0000256" key="7">
    <source>
        <dbReference type="ARBA" id="ARBA00022723"/>
    </source>
</evidence>
<evidence type="ECO:0000256" key="9">
    <source>
        <dbReference type="ARBA" id="ARBA00023235"/>
    </source>
</evidence>
<dbReference type="PANTHER" id="PTHR22573">
    <property type="entry name" value="PHOSPHOHEXOMUTASE FAMILY MEMBER"/>
    <property type="match status" value="1"/>
</dbReference>
<dbReference type="Pfam" id="PF02879">
    <property type="entry name" value="PGM_PMM_II"/>
    <property type="match status" value="1"/>
</dbReference>
<dbReference type="InterPro" id="IPR005845">
    <property type="entry name" value="A-D-PHexomutase_a/b/a-II"/>
</dbReference>
<evidence type="ECO:0000256" key="6">
    <source>
        <dbReference type="ARBA" id="ARBA00022553"/>
    </source>
</evidence>
<evidence type="ECO:0000313" key="20">
    <source>
        <dbReference type="Proteomes" id="UP000717696"/>
    </source>
</evidence>
<feature type="domain" description="Alpha-D-phosphohexomutase alpha/beta/alpha" evidence="18">
    <location>
        <begin position="296"/>
        <end position="400"/>
    </location>
</feature>
<evidence type="ECO:0000256" key="15">
    <source>
        <dbReference type="ARBA" id="ARBA00056382"/>
    </source>
</evidence>
<evidence type="ECO:0000256" key="8">
    <source>
        <dbReference type="ARBA" id="ARBA00022842"/>
    </source>
</evidence>
<dbReference type="InterPro" id="IPR045244">
    <property type="entry name" value="PGM"/>
</dbReference>
<keyword evidence="7" id="KW-0479">Metal-binding</keyword>
<gene>
    <name evidence="19" type="ORF">B0J13DRAFT_464449</name>
</gene>
<dbReference type="FunFam" id="3.40.120.10:FF:000006">
    <property type="entry name" value="Phosphoglucomutase PgmA"/>
    <property type="match status" value="1"/>
</dbReference>
<evidence type="ECO:0000256" key="2">
    <source>
        <dbReference type="ARBA" id="ARBA00001946"/>
    </source>
</evidence>
<evidence type="ECO:0000256" key="13">
    <source>
        <dbReference type="ARBA" id="ARBA00049318"/>
    </source>
</evidence>